<dbReference type="PIRSF" id="PIRSF001434">
    <property type="entry name" value="CGS"/>
    <property type="match status" value="1"/>
</dbReference>
<proteinExistence type="inferred from homology"/>
<reference evidence="11" key="4">
    <citation type="journal article" date="2023" name="Front. Microbiol.">
        <title>Phylogeography and host specificity of Pasteurellaceae pathogenic to sea-farmed fish in the north-east Atlantic.</title>
        <authorList>
            <person name="Gulla S."/>
            <person name="Colquhoun D.J."/>
            <person name="Olsen A.B."/>
            <person name="Spilsberg B."/>
            <person name="Lagesen K."/>
            <person name="Aakesson C.P."/>
            <person name="Strom S."/>
            <person name="Manji F."/>
            <person name="Birkbeck T.H."/>
            <person name="Nilsen H.K."/>
        </authorList>
    </citation>
    <scope>NUCLEOTIDE SEQUENCE</scope>
    <source>
        <strain evidence="11">98B1</strain>
    </source>
</reference>
<dbReference type="InterPro" id="IPR015424">
    <property type="entry name" value="PyrdxlP-dep_Trfase"/>
</dbReference>
<sequence>MKFGTQVLHGYNMLDPETGASSISICQASTFHQKEIDNLQKYMYSRFGNPTREALEEAIASLEQGKYAVAFASGVAAISAVLLLFSKGDHIVMCKDVYGGTFQLVSDLLPRFGIDVSFVDETDLAEWEKAIKPNTKAFYMETPSNPTLKITDIQGVVEIAKKHNVLTIIDNTFMTPQYQQPLTMGVDIVIQSATKFLNGHSDVILGAVVVNDEGLYEKLHKQQIMLGGLPGIEESWLVMRGIKTMAIRMEKSTQTALKIAQLLENHPKVKKVYYPGLESHEGYEIHKKQASSGGAVLSFDLGSIENTKKFTSVLEYPIVAVSLGGVESILSYPAKMSHASVPEEERLKQGITEGLVRLSVGIEDTDDLIEDIKNALDNI</sequence>
<evidence type="ECO:0000256" key="1">
    <source>
        <dbReference type="ARBA" id="ARBA00001933"/>
    </source>
</evidence>
<dbReference type="GO" id="GO:0009086">
    <property type="term" value="P:methionine biosynthetic process"/>
    <property type="evidence" value="ECO:0007669"/>
    <property type="project" value="UniProtKB-KW"/>
</dbReference>
<reference evidence="10 14" key="3">
    <citation type="journal article" date="2023" name="Front. Microbiol.">
        <title>Phylogeography and host specificity of Pasteurellaceae pathogenic to sea-farmed fish in the north-east Atlantic.</title>
        <authorList>
            <person name="Gulla S."/>
            <person name="Colquhoun D.J."/>
            <person name="Olsen A.B."/>
            <person name="Spilsberg B."/>
            <person name="Lagesen K."/>
            <person name="Aakesson C.P."/>
            <person name="Strom S."/>
            <person name="Manji F."/>
            <person name="Birkbeck T.H."/>
            <person name="Nilsen H.K."/>
        </authorList>
    </citation>
    <scope>NUCLEOTIDE SEQUENCE [LARGE SCALE GENOMIC DNA]</scope>
    <source>
        <strain evidence="10 14">VIO11850</strain>
    </source>
</reference>
<dbReference type="EMBL" id="FOBN01000006">
    <property type="protein sequence ID" value="SEM15031.1"/>
    <property type="molecule type" value="Genomic_DNA"/>
</dbReference>
<keyword evidence="14" id="KW-1185">Reference proteome</keyword>
<keyword evidence="6" id="KW-0486">Methionine biosynthesis</keyword>
<comment type="cofactor">
    <cofactor evidence="1 9">
        <name>pyridoxal 5'-phosphate</name>
        <dbReference type="ChEBI" id="CHEBI:597326"/>
    </cofactor>
</comment>
<keyword evidence="7 12" id="KW-0456">Lyase</keyword>
<dbReference type="InterPro" id="IPR015421">
    <property type="entry name" value="PyrdxlP-dep_Trfase_major"/>
</dbReference>
<evidence type="ECO:0000256" key="3">
    <source>
        <dbReference type="ARBA" id="ARBA00012224"/>
    </source>
</evidence>
<dbReference type="PROSITE" id="PS00868">
    <property type="entry name" value="CYS_MET_METAB_PP"/>
    <property type="match status" value="1"/>
</dbReference>
<dbReference type="OrthoDB" id="9805807at2"/>
<dbReference type="GO" id="GO:0030170">
    <property type="term" value="F:pyridoxal phosphate binding"/>
    <property type="evidence" value="ECO:0007669"/>
    <property type="project" value="InterPro"/>
</dbReference>
<reference evidence="12" key="2">
    <citation type="submission" date="2016-10" db="EMBL/GenBank/DDBJ databases">
        <authorList>
            <person name="de Groot N.N."/>
        </authorList>
    </citation>
    <scope>NUCLEOTIDE SEQUENCE [LARGE SCALE GENOMIC DNA]</scope>
    <source>
        <strain evidence="12">DSM 24204</strain>
    </source>
</reference>
<dbReference type="InterPro" id="IPR015422">
    <property type="entry name" value="PyrdxlP-dep_Trfase_small"/>
</dbReference>
<dbReference type="Proteomes" id="UP001224812">
    <property type="component" value="Unassembled WGS sequence"/>
</dbReference>
<evidence type="ECO:0000256" key="7">
    <source>
        <dbReference type="ARBA" id="ARBA00023239"/>
    </source>
</evidence>
<dbReference type="GeneID" id="83543632"/>
<dbReference type="AlphaFoldDB" id="A0A1H7W0L5"/>
<accession>A0A1H7W0L5</accession>
<feature type="modified residue" description="N6-(pyridoxal phosphate)lysine" evidence="8">
    <location>
        <position position="195"/>
    </location>
</feature>
<keyword evidence="5 8" id="KW-0663">Pyridoxal phosphate</keyword>
<dbReference type="PANTHER" id="PTHR11808">
    <property type="entry name" value="TRANS-SULFURATION ENZYME FAMILY MEMBER"/>
    <property type="match status" value="1"/>
</dbReference>
<evidence type="ECO:0000313" key="12">
    <source>
        <dbReference type="EMBL" id="SEM15031.1"/>
    </source>
</evidence>
<evidence type="ECO:0000313" key="11">
    <source>
        <dbReference type="EMBL" id="MDP8174821.1"/>
    </source>
</evidence>
<dbReference type="RefSeq" id="WP_090921161.1">
    <property type="nucleotide sequence ID" value="NZ_CP016180.1"/>
</dbReference>
<evidence type="ECO:0000256" key="8">
    <source>
        <dbReference type="PIRSR" id="PIRSR001434-2"/>
    </source>
</evidence>
<dbReference type="PANTHER" id="PTHR11808:SF50">
    <property type="entry name" value="CYSTATHIONINE BETA-LYASE"/>
    <property type="match status" value="1"/>
</dbReference>
<dbReference type="EMBL" id="JASAYT010000013">
    <property type="protein sequence ID" value="MDP8174821.1"/>
    <property type="molecule type" value="Genomic_DNA"/>
</dbReference>
<comment type="similarity">
    <text evidence="2 9">Belongs to the trans-sulfuration enzymes family.</text>
</comment>
<reference evidence="13" key="1">
    <citation type="submission" date="2016-10" db="EMBL/GenBank/DDBJ databases">
        <authorList>
            <person name="Varghese N."/>
            <person name="Submissions S."/>
        </authorList>
    </citation>
    <scope>NUCLEOTIDE SEQUENCE [LARGE SCALE GENOMIC DNA]</scope>
    <source>
        <strain evidence="13">DSM 24204</strain>
    </source>
</reference>
<dbReference type="FunFam" id="3.40.640.10:FF:000009">
    <property type="entry name" value="Cystathionine gamma-synthase homolog"/>
    <property type="match status" value="1"/>
</dbReference>
<dbReference type="GO" id="GO:0047804">
    <property type="term" value="F:cysteine-S-conjugate beta-lyase activity"/>
    <property type="evidence" value="ECO:0007669"/>
    <property type="project" value="UniProtKB-EC"/>
</dbReference>
<evidence type="ECO:0000313" key="13">
    <source>
        <dbReference type="Proteomes" id="UP000198883"/>
    </source>
</evidence>
<keyword evidence="4" id="KW-0028">Amino-acid biosynthesis</keyword>
<dbReference type="InterPro" id="IPR054542">
    <property type="entry name" value="Cys_met_metab_PP"/>
</dbReference>
<evidence type="ECO:0000313" key="14">
    <source>
        <dbReference type="Proteomes" id="UP001224812"/>
    </source>
</evidence>
<dbReference type="GO" id="GO:0019346">
    <property type="term" value="P:transsulfuration"/>
    <property type="evidence" value="ECO:0007669"/>
    <property type="project" value="InterPro"/>
</dbReference>
<dbReference type="CDD" id="cd00614">
    <property type="entry name" value="CGS_like"/>
    <property type="match status" value="1"/>
</dbReference>
<dbReference type="FunFam" id="3.90.1150.10:FF:000033">
    <property type="entry name" value="Cystathionine gamma-synthase"/>
    <property type="match status" value="1"/>
</dbReference>
<dbReference type="STRING" id="97481.SAMN05444853_10674"/>
<dbReference type="Pfam" id="PF01053">
    <property type="entry name" value="Cys_Met_Meta_PP"/>
    <property type="match status" value="1"/>
</dbReference>
<keyword evidence="10" id="KW-0808">Transferase</keyword>
<gene>
    <name evidence="10" type="ORF">QJT92_03750</name>
    <name evidence="11" type="ORF">QJU97_05040</name>
    <name evidence="12" type="ORF">SAMN05444853_10674</name>
</gene>
<evidence type="ECO:0000256" key="4">
    <source>
        <dbReference type="ARBA" id="ARBA00022605"/>
    </source>
</evidence>
<dbReference type="GO" id="GO:0005737">
    <property type="term" value="C:cytoplasm"/>
    <property type="evidence" value="ECO:0007669"/>
    <property type="project" value="TreeGrafter"/>
</dbReference>
<protein>
    <recommendedName>
        <fullName evidence="3">cysteine-S-conjugate beta-lyase</fullName>
        <ecNumber evidence="3">4.4.1.13</ecNumber>
    </recommendedName>
</protein>
<dbReference type="SUPFAM" id="SSF53383">
    <property type="entry name" value="PLP-dependent transferases"/>
    <property type="match status" value="1"/>
</dbReference>
<dbReference type="Proteomes" id="UP000198883">
    <property type="component" value="Unassembled WGS sequence"/>
</dbReference>
<dbReference type="EC" id="4.4.1.13" evidence="3"/>
<keyword evidence="10" id="KW-0032">Aminotransferase</keyword>
<evidence type="ECO:0000256" key="2">
    <source>
        <dbReference type="ARBA" id="ARBA00009077"/>
    </source>
</evidence>
<evidence type="ECO:0000256" key="9">
    <source>
        <dbReference type="RuleBase" id="RU362118"/>
    </source>
</evidence>
<evidence type="ECO:0000256" key="5">
    <source>
        <dbReference type="ARBA" id="ARBA00022898"/>
    </source>
</evidence>
<dbReference type="Gene3D" id="3.90.1150.10">
    <property type="entry name" value="Aspartate Aminotransferase, domain 1"/>
    <property type="match status" value="1"/>
</dbReference>
<dbReference type="EMBL" id="JASAVS010000005">
    <property type="protein sequence ID" value="MDP8085043.1"/>
    <property type="molecule type" value="Genomic_DNA"/>
</dbReference>
<dbReference type="Gene3D" id="3.40.640.10">
    <property type="entry name" value="Type I PLP-dependent aspartate aminotransferase-like (Major domain)"/>
    <property type="match status" value="1"/>
</dbReference>
<dbReference type="GO" id="GO:0008483">
    <property type="term" value="F:transaminase activity"/>
    <property type="evidence" value="ECO:0007669"/>
    <property type="project" value="UniProtKB-KW"/>
</dbReference>
<name>A0A1H7W0L5_9PAST</name>
<organism evidence="12 13">
    <name type="scientific">Phocoenobacter skyensis</name>
    <dbReference type="NCBI Taxonomy" id="97481"/>
    <lineage>
        <taxon>Bacteria</taxon>
        <taxon>Pseudomonadati</taxon>
        <taxon>Pseudomonadota</taxon>
        <taxon>Gammaproteobacteria</taxon>
        <taxon>Pasteurellales</taxon>
        <taxon>Pasteurellaceae</taxon>
        <taxon>Phocoenobacter</taxon>
    </lineage>
</organism>
<evidence type="ECO:0000313" key="10">
    <source>
        <dbReference type="EMBL" id="MDP8085043.1"/>
    </source>
</evidence>
<dbReference type="InterPro" id="IPR000277">
    <property type="entry name" value="Cys/Met-Metab_PyrdxlP-dep_enz"/>
</dbReference>
<dbReference type="Proteomes" id="UP001231736">
    <property type="component" value="Unassembled WGS sequence"/>
</dbReference>
<evidence type="ECO:0000256" key="6">
    <source>
        <dbReference type="ARBA" id="ARBA00023167"/>
    </source>
</evidence>